<evidence type="ECO:0000256" key="1">
    <source>
        <dbReference type="SAM" id="Phobius"/>
    </source>
</evidence>
<dbReference type="InterPro" id="IPR052173">
    <property type="entry name" value="Beta-lactam_resp_regulator"/>
</dbReference>
<comment type="caution">
    <text evidence="3">The sequence shown here is derived from an EMBL/GenBank/DDBJ whole genome shotgun (WGS) entry which is preliminary data.</text>
</comment>
<feature type="transmembrane region" description="Helical" evidence="1">
    <location>
        <begin position="102"/>
        <end position="125"/>
    </location>
</feature>
<dbReference type="InterPro" id="IPR008756">
    <property type="entry name" value="Peptidase_M56"/>
</dbReference>
<keyword evidence="1" id="KW-0472">Membrane</keyword>
<reference evidence="3" key="1">
    <citation type="submission" date="2020-10" db="EMBL/GenBank/DDBJ databases">
        <authorList>
            <person name="Gilroy R."/>
        </authorList>
    </citation>
    <scope>NUCLEOTIDE SEQUENCE</scope>
    <source>
        <strain evidence="3">CHK184-25365</strain>
    </source>
</reference>
<dbReference type="EMBL" id="DVGY01000083">
    <property type="protein sequence ID" value="HIR40913.1"/>
    <property type="molecule type" value="Genomic_DNA"/>
</dbReference>
<accession>A0A9D1AJ89</accession>
<organism evidence="3 4">
    <name type="scientific">Candidatus Egerieicola pullicola</name>
    <dbReference type="NCBI Taxonomy" id="2840775"/>
    <lineage>
        <taxon>Bacteria</taxon>
        <taxon>Bacillati</taxon>
        <taxon>Bacillota</taxon>
        <taxon>Clostridia</taxon>
        <taxon>Eubacteriales</taxon>
        <taxon>Oscillospiraceae</taxon>
        <taxon>Oscillospiraceae incertae sedis</taxon>
        <taxon>Candidatus Egerieicola</taxon>
    </lineage>
</organism>
<dbReference type="AlphaFoldDB" id="A0A9D1AJ89"/>
<dbReference type="CDD" id="cd07341">
    <property type="entry name" value="M56_BlaR1_MecR1_like"/>
    <property type="match status" value="1"/>
</dbReference>
<evidence type="ECO:0000313" key="3">
    <source>
        <dbReference type="EMBL" id="HIR40913.1"/>
    </source>
</evidence>
<dbReference type="Proteomes" id="UP000886749">
    <property type="component" value="Unassembled WGS sequence"/>
</dbReference>
<keyword evidence="1" id="KW-0812">Transmembrane</keyword>
<keyword evidence="1" id="KW-1133">Transmembrane helix</keyword>
<evidence type="ECO:0000313" key="4">
    <source>
        <dbReference type="Proteomes" id="UP000886749"/>
    </source>
</evidence>
<protein>
    <submittedName>
        <fullName evidence="3">M56 family metallopeptidase</fullName>
    </submittedName>
</protein>
<feature type="transmembrane region" description="Helical" evidence="1">
    <location>
        <begin position="319"/>
        <end position="338"/>
    </location>
</feature>
<dbReference type="PANTHER" id="PTHR34978">
    <property type="entry name" value="POSSIBLE SENSOR-TRANSDUCER PROTEIN BLAR"/>
    <property type="match status" value="1"/>
</dbReference>
<evidence type="ECO:0000259" key="2">
    <source>
        <dbReference type="Pfam" id="PF05569"/>
    </source>
</evidence>
<proteinExistence type="predicted"/>
<feature type="non-terminal residue" evidence="3">
    <location>
        <position position="346"/>
    </location>
</feature>
<dbReference type="Pfam" id="PF05569">
    <property type="entry name" value="Peptidase_M56"/>
    <property type="match status" value="1"/>
</dbReference>
<feature type="transmembrane region" description="Helical" evidence="1">
    <location>
        <begin position="45"/>
        <end position="66"/>
    </location>
</feature>
<gene>
    <name evidence="3" type="ORF">IAB36_03695</name>
</gene>
<name>A0A9D1AJ89_9FIRM</name>
<sequence>MFDFSHRISLPQFAAVSRESIIMAILWWSLFILIFHFIRKRTKLIQNFGIVTLVVLLAAMLLRAFVPLDFFFTHTISSVLYGDILHFFTETSLFALPGTEFAVTPCVILLAIWAAGTLISLIRFIQKSYALQKQLNRTAHAPLQKDQAVLADMLARKGKPRRITLYRAVVLSPLTYGYFHPKILLPSGKQYSETELRCIFEHELTHYYHRDSWIKLFVQILCCVFWWNPLAYLFQEDVNQVIELHCDAAVCARFTSEEQCDYLKTVAVAARSMAAIKRKIRLEHQAASEFASSNTQEKMQQRIHLLFAISETPKCSKRYYGVLAVLLTALLLVSYLFILKPNMVHY</sequence>
<feature type="transmembrane region" description="Helical" evidence="1">
    <location>
        <begin position="20"/>
        <end position="38"/>
    </location>
</feature>
<reference evidence="3" key="2">
    <citation type="journal article" date="2021" name="PeerJ">
        <title>Extensive microbial diversity within the chicken gut microbiome revealed by metagenomics and culture.</title>
        <authorList>
            <person name="Gilroy R."/>
            <person name="Ravi A."/>
            <person name="Getino M."/>
            <person name="Pursley I."/>
            <person name="Horton D.L."/>
            <person name="Alikhan N.F."/>
            <person name="Baker D."/>
            <person name="Gharbi K."/>
            <person name="Hall N."/>
            <person name="Watson M."/>
            <person name="Adriaenssens E.M."/>
            <person name="Foster-Nyarko E."/>
            <person name="Jarju S."/>
            <person name="Secka A."/>
            <person name="Antonio M."/>
            <person name="Oren A."/>
            <person name="Chaudhuri R.R."/>
            <person name="La Ragione R."/>
            <person name="Hildebrand F."/>
            <person name="Pallen M.J."/>
        </authorList>
    </citation>
    <scope>NUCLEOTIDE SEQUENCE</scope>
    <source>
        <strain evidence="3">CHK184-25365</strain>
    </source>
</reference>
<dbReference type="PANTHER" id="PTHR34978:SF3">
    <property type="entry name" value="SLR0241 PROTEIN"/>
    <property type="match status" value="1"/>
</dbReference>
<feature type="domain" description="Peptidase M56" evidence="2">
    <location>
        <begin position="106"/>
        <end position="268"/>
    </location>
</feature>